<sequence>MATTTATQIQQLYVGLLGRAADQGGLNWWADQVTTGGKTLEDVRASFVTSTEYTTTYGAAATRADLVTSIYQNLFERTPSADEVKYWAETDTRPADQLVAAFIEFAGAADQAVINNKTFVAQTYTDTVGTNFNAAGAASVIANVDGTPASVSTAISNISNGTLTGLVPGVALINALAVANADKVAYGVTAAASNTTFDANKDGVVTAAEAKDAFDTANTARFTGVSSKSTADLTADVNTKTTELAAAKLAVTAVTGGSAAVAAYDTAVAAQKTLIGNVTAAAAKTAAEGVTAAVKASIDVAVPATATGTAVSFATLSQAFAGNATAITDGDSLIIALKTPGTDTASITAHTKLVTELAKVTTFGAQLTAAVDKELALIKAAGDVTSAENTLKVIDNSLTASVVEGADYISKAVAQTSANDLLVKAQAADATLNTAKVVVDKYTSLDTAILSSKTAINNFVAANADKVTITDISGGTSVQATAKADVFYFANKATTTDFSIGGTNNFGTGDSIVLGSGYTFNSGALSTGNSNTLEFFLVKSTTGTQVVIENDAFGNSNTVVGADGNITASPNATVINLVGVTADHLSVANGVVSYV</sequence>
<protein>
    <submittedName>
        <fullName evidence="2">DUF4214 domain-containing protein</fullName>
    </submittedName>
</protein>
<dbReference type="EMBL" id="WKED01000059">
    <property type="protein sequence ID" value="MCF5109832.1"/>
    <property type="molecule type" value="Genomic_DNA"/>
</dbReference>
<accession>A0ABS9FC03</accession>
<keyword evidence="3" id="KW-1185">Reference proteome</keyword>
<dbReference type="Proteomes" id="UP000814003">
    <property type="component" value="Unassembled WGS sequence"/>
</dbReference>
<feature type="domain" description="DUF4214" evidence="1">
    <location>
        <begin position="46"/>
        <end position="89"/>
    </location>
</feature>
<gene>
    <name evidence="2" type="ORF">GIW56_23685</name>
</gene>
<dbReference type="InterPro" id="IPR025282">
    <property type="entry name" value="DUF4214"/>
</dbReference>
<comment type="caution">
    <text evidence="2">The sequence shown here is derived from an EMBL/GenBank/DDBJ whole genome shotgun (WGS) entry which is preliminary data.</text>
</comment>
<name>A0ABS9FC03_9PSED</name>
<evidence type="ECO:0000313" key="2">
    <source>
        <dbReference type="EMBL" id="MCF5109832.1"/>
    </source>
</evidence>
<reference evidence="2 3" key="1">
    <citation type="submission" date="2019-11" db="EMBL/GenBank/DDBJ databases">
        <title>Epiphytic Pseudomonas syringae from cherry orchards.</title>
        <authorList>
            <person name="Hulin M.T."/>
        </authorList>
    </citation>
    <scope>NUCLEOTIDE SEQUENCE [LARGE SCALE GENOMIC DNA]</scope>
    <source>
        <strain evidence="2 3">PA-6-5B</strain>
    </source>
</reference>
<evidence type="ECO:0000259" key="1">
    <source>
        <dbReference type="Pfam" id="PF13946"/>
    </source>
</evidence>
<proteinExistence type="predicted"/>
<dbReference type="InterPro" id="IPR038255">
    <property type="entry name" value="PBS_linker_sf"/>
</dbReference>
<dbReference type="RefSeq" id="WP_236310203.1">
    <property type="nucleotide sequence ID" value="NZ_WKED01000059.1"/>
</dbReference>
<organism evidence="2 3">
    <name type="scientific">Pseudomonas gessardii</name>
    <dbReference type="NCBI Taxonomy" id="78544"/>
    <lineage>
        <taxon>Bacteria</taxon>
        <taxon>Pseudomonadati</taxon>
        <taxon>Pseudomonadota</taxon>
        <taxon>Gammaproteobacteria</taxon>
        <taxon>Pseudomonadales</taxon>
        <taxon>Pseudomonadaceae</taxon>
        <taxon>Pseudomonas</taxon>
    </lineage>
</organism>
<evidence type="ECO:0000313" key="3">
    <source>
        <dbReference type="Proteomes" id="UP000814003"/>
    </source>
</evidence>
<dbReference type="Pfam" id="PF13946">
    <property type="entry name" value="DUF4214"/>
    <property type="match status" value="1"/>
</dbReference>
<dbReference type="Gene3D" id="1.10.3130.20">
    <property type="entry name" value="Phycobilisome linker domain"/>
    <property type="match status" value="1"/>
</dbReference>